<proteinExistence type="predicted"/>
<feature type="signal peptide" evidence="1">
    <location>
        <begin position="1"/>
        <end position="21"/>
    </location>
</feature>
<reference evidence="3 4" key="1">
    <citation type="submission" date="2017-06" db="EMBL/GenBank/DDBJ databases">
        <title>the draft geome sequence of Illustriluteabacillus marina B3227.</title>
        <authorList>
            <person name="He R.-H."/>
            <person name="Du Z.-J."/>
        </authorList>
    </citation>
    <scope>NUCLEOTIDE SEQUENCE [LARGE SCALE GENOMIC DNA]</scope>
    <source>
        <strain evidence="3 4">B3227</strain>
    </source>
</reference>
<feature type="domain" description="YhfM-like" evidence="2">
    <location>
        <begin position="68"/>
        <end position="146"/>
    </location>
</feature>
<name>A0A2I0QXX2_9BACI</name>
<dbReference type="OrthoDB" id="2865555at2"/>
<accession>A0A2I0QXX2</accession>
<dbReference type="InterPro" id="IPR058780">
    <property type="entry name" value="YhfM-like_dom"/>
</dbReference>
<dbReference type="Proteomes" id="UP000243524">
    <property type="component" value="Unassembled WGS sequence"/>
</dbReference>
<sequence>MKRAIAYILLSSVIVSSLVLASCSQQTNRSVHSEEQYQTVQMEGKKIVSVSIAKVGDYMDEIMSPHLTYENDDVDELKTFANAITDAKEINGVVDVSAPDYSIELTFEDRDVARFFVWLGADGGSIMNQKDSRKLSMLPEEIIDKLNQYLY</sequence>
<dbReference type="AlphaFoldDB" id="A0A2I0QXX2"/>
<evidence type="ECO:0000256" key="1">
    <source>
        <dbReference type="SAM" id="SignalP"/>
    </source>
</evidence>
<evidence type="ECO:0000313" key="3">
    <source>
        <dbReference type="EMBL" id="PKR79158.1"/>
    </source>
</evidence>
<keyword evidence="4" id="KW-1185">Reference proteome</keyword>
<evidence type="ECO:0000259" key="2">
    <source>
        <dbReference type="Pfam" id="PF26353"/>
    </source>
</evidence>
<dbReference type="PROSITE" id="PS51257">
    <property type="entry name" value="PROKAR_LIPOPROTEIN"/>
    <property type="match status" value="1"/>
</dbReference>
<dbReference type="EMBL" id="PJNH01000001">
    <property type="protein sequence ID" value="PKR79158.1"/>
    <property type="molecule type" value="Genomic_DNA"/>
</dbReference>
<evidence type="ECO:0000313" key="4">
    <source>
        <dbReference type="Proteomes" id="UP000243524"/>
    </source>
</evidence>
<dbReference type="Pfam" id="PF26353">
    <property type="entry name" value="YhfM"/>
    <property type="match status" value="1"/>
</dbReference>
<keyword evidence="1" id="KW-0732">Signal</keyword>
<comment type="caution">
    <text evidence="3">The sequence shown here is derived from an EMBL/GenBank/DDBJ whole genome shotgun (WGS) entry which is preliminary data.</text>
</comment>
<protein>
    <recommendedName>
        <fullName evidence="2">YhfM-like domain-containing protein</fullName>
    </recommendedName>
</protein>
<feature type="chain" id="PRO_5014141683" description="YhfM-like domain-containing protein" evidence="1">
    <location>
        <begin position="22"/>
        <end position="151"/>
    </location>
</feature>
<dbReference type="RefSeq" id="WP_101330902.1">
    <property type="nucleotide sequence ID" value="NZ_PJNH01000001.1"/>
</dbReference>
<organism evidence="3 4">
    <name type="scientific">Halalkalibacillus sediminis</name>
    <dbReference type="NCBI Taxonomy" id="2018042"/>
    <lineage>
        <taxon>Bacteria</taxon>
        <taxon>Bacillati</taxon>
        <taxon>Bacillota</taxon>
        <taxon>Bacilli</taxon>
        <taxon>Bacillales</taxon>
        <taxon>Bacillaceae</taxon>
        <taxon>Halalkalibacillus</taxon>
    </lineage>
</organism>
<gene>
    <name evidence="3" type="ORF">CEY16_05240</name>
</gene>